<reference evidence="1 2" key="1">
    <citation type="journal article" date="2019" name="Nat. Ecol. Evol.">
        <title>Megaphylogeny resolves global patterns of mushroom evolution.</title>
        <authorList>
            <person name="Varga T."/>
            <person name="Krizsan K."/>
            <person name="Foldi C."/>
            <person name="Dima B."/>
            <person name="Sanchez-Garcia M."/>
            <person name="Sanchez-Ramirez S."/>
            <person name="Szollosi G.J."/>
            <person name="Szarkandi J.G."/>
            <person name="Papp V."/>
            <person name="Albert L."/>
            <person name="Andreopoulos W."/>
            <person name="Angelini C."/>
            <person name="Antonin V."/>
            <person name="Barry K.W."/>
            <person name="Bougher N.L."/>
            <person name="Buchanan P."/>
            <person name="Buyck B."/>
            <person name="Bense V."/>
            <person name="Catcheside P."/>
            <person name="Chovatia M."/>
            <person name="Cooper J."/>
            <person name="Damon W."/>
            <person name="Desjardin D."/>
            <person name="Finy P."/>
            <person name="Geml J."/>
            <person name="Haridas S."/>
            <person name="Hughes K."/>
            <person name="Justo A."/>
            <person name="Karasinski D."/>
            <person name="Kautmanova I."/>
            <person name="Kiss B."/>
            <person name="Kocsube S."/>
            <person name="Kotiranta H."/>
            <person name="LaButti K.M."/>
            <person name="Lechner B.E."/>
            <person name="Liimatainen K."/>
            <person name="Lipzen A."/>
            <person name="Lukacs Z."/>
            <person name="Mihaltcheva S."/>
            <person name="Morgado L.N."/>
            <person name="Niskanen T."/>
            <person name="Noordeloos M.E."/>
            <person name="Ohm R.A."/>
            <person name="Ortiz-Santana B."/>
            <person name="Ovrebo C."/>
            <person name="Racz N."/>
            <person name="Riley R."/>
            <person name="Savchenko A."/>
            <person name="Shiryaev A."/>
            <person name="Soop K."/>
            <person name="Spirin V."/>
            <person name="Szebenyi C."/>
            <person name="Tomsovsky M."/>
            <person name="Tulloss R.E."/>
            <person name="Uehling J."/>
            <person name="Grigoriev I.V."/>
            <person name="Vagvolgyi C."/>
            <person name="Papp T."/>
            <person name="Martin F.M."/>
            <person name="Miettinen O."/>
            <person name="Hibbett D.S."/>
            <person name="Nagy L.G."/>
        </authorList>
    </citation>
    <scope>NUCLEOTIDE SEQUENCE [LARGE SCALE GENOMIC DNA]</scope>
    <source>
        <strain evidence="1 2">CBS 166.37</strain>
    </source>
</reference>
<name>A0A5C3MBP1_9AGAR</name>
<dbReference type="Proteomes" id="UP000308652">
    <property type="component" value="Unassembled WGS sequence"/>
</dbReference>
<evidence type="ECO:0000313" key="2">
    <source>
        <dbReference type="Proteomes" id="UP000308652"/>
    </source>
</evidence>
<accession>A0A5C3MBP1</accession>
<dbReference type="AlphaFoldDB" id="A0A5C3MBP1"/>
<proteinExistence type="predicted"/>
<sequence>MFNSNGIDAIQLISSLLIEHDESNPAADAFITGFASLLDKGFASALKTRDILIEWAFKTVTQILQDEMCDLMHVETGFHFNAAKTTQTKLKDFTFRVSNISTRTSAGRVADAT</sequence>
<keyword evidence="2" id="KW-1185">Reference proteome</keyword>
<evidence type="ECO:0000313" key="1">
    <source>
        <dbReference type="EMBL" id="TFK38551.1"/>
    </source>
</evidence>
<gene>
    <name evidence="1" type="ORF">BDQ12DRAFT_723388</name>
</gene>
<dbReference type="EMBL" id="ML213603">
    <property type="protein sequence ID" value="TFK38551.1"/>
    <property type="molecule type" value="Genomic_DNA"/>
</dbReference>
<protein>
    <submittedName>
        <fullName evidence="1">Uncharacterized protein</fullName>
    </submittedName>
</protein>
<organism evidence="1 2">
    <name type="scientific">Crucibulum laeve</name>
    <dbReference type="NCBI Taxonomy" id="68775"/>
    <lineage>
        <taxon>Eukaryota</taxon>
        <taxon>Fungi</taxon>
        <taxon>Dikarya</taxon>
        <taxon>Basidiomycota</taxon>
        <taxon>Agaricomycotina</taxon>
        <taxon>Agaricomycetes</taxon>
        <taxon>Agaricomycetidae</taxon>
        <taxon>Agaricales</taxon>
        <taxon>Agaricineae</taxon>
        <taxon>Nidulariaceae</taxon>
        <taxon>Crucibulum</taxon>
    </lineage>
</organism>